<feature type="chain" id="PRO_5020666898" description="Lipoprotein" evidence="1">
    <location>
        <begin position="23"/>
        <end position="121"/>
    </location>
</feature>
<dbReference type="Proteomes" id="UP000298458">
    <property type="component" value="Unassembled WGS sequence"/>
</dbReference>
<sequence length="121" mass="13675">MKKIFSAILLVSATLFFGTCSSEEKKSEPAYQPNSDIRVVEANMIKQGDKRLKAEALLGTPTVEENTQDGSLLEWYLESTTYQKNSYKTLADKPSKISPDTKFIRVVVDKKGVITKYEYKL</sequence>
<evidence type="ECO:0000313" key="3">
    <source>
        <dbReference type="Proteomes" id="UP000298458"/>
    </source>
</evidence>
<protein>
    <recommendedName>
        <fullName evidence="4">Lipoprotein</fullName>
    </recommendedName>
</protein>
<gene>
    <name evidence="2" type="ORF">EHO60_04825</name>
</gene>
<name>A0A4R9GHM4_9LEPT</name>
<evidence type="ECO:0000256" key="1">
    <source>
        <dbReference type="SAM" id="SignalP"/>
    </source>
</evidence>
<reference evidence="2" key="1">
    <citation type="journal article" date="2019" name="PLoS Negl. Trop. Dis.">
        <title>Revisiting the worldwide diversity of Leptospira species in the environment.</title>
        <authorList>
            <person name="Vincent A.T."/>
            <person name="Schiettekatte O."/>
            <person name="Bourhy P."/>
            <person name="Veyrier F.J."/>
            <person name="Picardeau M."/>
        </authorList>
    </citation>
    <scope>NUCLEOTIDE SEQUENCE [LARGE SCALE GENOMIC DNA]</scope>
    <source>
        <strain evidence="2">SSW15</strain>
    </source>
</reference>
<dbReference type="OrthoDB" id="330243at2"/>
<keyword evidence="3" id="KW-1185">Reference proteome</keyword>
<evidence type="ECO:0000313" key="2">
    <source>
        <dbReference type="EMBL" id="TGK11626.1"/>
    </source>
</evidence>
<organism evidence="2 3">
    <name type="scientific">Leptospira fletcheri</name>
    <dbReference type="NCBI Taxonomy" id="2484981"/>
    <lineage>
        <taxon>Bacteria</taxon>
        <taxon>Pseudomonadati</taxon>
        <taxon>Spirochaetota</taxon>
        <taxon>Spirochaetia</taxon>
        <taxon>Leptospirales</taxon>
        <taxon>Leptospiraceae</taxon>
        <taxon>Leptospira</taxon>
    </lineage>
</organism>
<accession>A0A4R9GHM4</accession>
<keyword evidence="1" id="KW-0732">Signal</keyword>
<dbReference type="AlphaFoldDB" id="A0A4R9GHM4"/>
<comment type="caution">
    <text evidence="2">The sequence shown here is derived from an EMBL/GenBank/DDBJ whole genome shotgun (WGS) entry which is preliminary data.</text>
</comment>
<dbReference type="EMBL" id="RQET01000004">
    <property type="protein sequence ID" value="TGK11626.1"/>
    <property type="molecule type" value="Genomic_DNA"/>
</dbReference>
<dbReference type="InterPro" id="IPR058174">
    <property type="entry name" value="LIC13410-like"/>
</dbReference>
<feature type="signal peptide" evidence="1">
    <location>
        <begin position="1"/>
        <end position="22"/>
    </location>
</feature>
<evidence type="ECO:0008006" key="4">
    <source>
        <dbReference type="Google" id="ProtNLM"/>
    </source>
</evidence>
<proteinExistence type="predicted"/>
<dbReference type="RefSeq" id="WP_135767030.1">
    <property type="nucleotide sequence ID" value="NZ_RQET01000004.1"/>
</dbReference>
<dbReference type="NCBIfam" id="NF047813">
    <property type="entry name" value="LIC13410_lipo"/>
    <property type="match status" value="1"/>
</dbReference>